<reference evidence="2 3" key="1">
    <citation type="submission" date="2019-03" db="EMBL/GenBank/DDBJ databases">
        <title>Genomic Encyclopedia of Archaeal and Bacterial Type Strains, Phase II (KMG-II): from individual species to whole genera.</title>
        <authorList>
            <person name="Goeker M."/>
        </authorList>
    </citation>
    <scope>NUCLEOTIDE SEQUENCE [LARGE SCALE GENOMIC DNA]</scope>
    <source>
        <strain evidence="2 3">DSM 28353</strain>
    </source>
</reference>
<keyword evidence="3" id="KW-1185">Reference proteome</keyword>
<dbReference type="Proteomes" id="UP000295292">
    <property type="component" value="Unassembled WGS sequence"/>
</dbReference>
<sequence>MKKIKIAFTAIACSAIIGTSIAGALPFAPGDHYPDATSNTPITGQKGVNWDCNEAFPEQTCAYLQVSETERVPISGLFYLK</sequence>
<feature type="chain" id="PRO_5020435560" description="Secreted protein" evidence="1">
    <location>
        <begin position="25"/>
        <end position="81"/>
    </location>
</feature>
<evidence type="ECO:0000313" key="2">
    <source>
        <dbReference type="EMBL" id="TDQ73823.1"/>
    </source>
</evidence>
<organism evidence="2 3">
    <name type="scientific">Sphingobacterium yanglingense</name>
    <dbReference type="NCBI Taxonomy" id="1437280"/>
    <lineage>
        <taxon>Bacteria</taxon>
        <taxon>Pseudomonadati</taxon>
        <taxon>Bacteroidota</taxon>
        <taxon>Sphingobacteriia</taxon>
        <taxon>Sphingobacteriales</taxon>
        <taxon>Sphingobacteriaceae</taxon>
        <taxon>Sphingobacterium</taxon>
    </lineage>
</organism>
<evidence type="ECO:0000256" key="1">
    <source>
        <dbReference type="SAM" id="SignalP"/>
    </source>
</evidence>
<dbReference type="EMBL" id="SNYV01000018">
    <property type="protein sequence ID" value="TDQ73823.1"/>
    <property type="molecule type" value="Genomic_DNA"/>
</dbReference>
<dbReference type="RefSeq" id="WP_133586403.1">
    <property type="nucleotide sequence ID" value="NZ_SNYV01000018.1"/>
</dbReference>
<proteinExistence type="predicted"/>
<comment type="caution">
    <text evidence="2">The sequence shown here is derived from an EMBL/GenBank/DDBJ whole genome shotgun (WGS) entry which is preliminary data.</text>
</comment>
<name>A0A4V3DCV0_9SPHI</name>
<protein>
    <recommendedName>
        <fullName evidence="4">Secreted protein</fullName>
    </recommendedName>
</protein>
<evidence type="ECO:0000313" key="3">
    <source>
        <dbReference type="Proteomes" id="UP000295292"/>
    </source>
</evidence>
<evidence type="ECO:0008006" key="4">
    <source>
        <dbReference type="Google" id="ProtNLM"/>
    </source>
</evidence>
<feature type="signal peptide" evidence="1">
    <location>
        <begin position="1"/>
        <end position="24"/>
    </location>
</feature>
<gene>
    <name evidence="2" type="ORF">CLV99_4260</name>
</gene>
<keyword evidence="1" id="KW-0732">Signal</keyword>
<dbReference type="AlphaFoldDB" id="A0A4V3DCV0"/>
<accession>A0A4V3DCV0</accession>
<dbReference type="OrthoDB" id="9926342at2"/>